<dbReference type="Pfam" id="PF02152">
    <property type="entry name" value="FolB"/>
    <property type="match status" value="1"/>
</dbReference>
<dbReference type="HOGENOM" id="CLU_112632_1_3_3"/>
<dbReference type="NCBIfam" id="TIGR00526">
    <property type="entry name" value="folB_dom"/>
    <property type="match status" value="1"/>
</dbReference>
<dbReference type="Gene3D" id="3.30.1130.10">
    <property type="match status" value="1"/>
</dbReference>
<evidence type="ECO:0000313" key="3">
    <source>
        <dbReference type="Proteomes" id="UP000001420"/>
    </source>
</evidence>
<dbReference type="EMBL" id="AE017126">
    <property type="protein sequence ID" value="AAQ00115.1"/>
    <property type="molecule type" value="Genomic_DNA"/>
</dbReference>
<dbReference type="Proteomes" id="UP000001420">
    <property type="component" value="Chromosome"/>
</dbReference>
<sequence length="127" mass="14553">MKPPTFSSIHVEGINLWAHVGVLEKERLLGQLFLLDFTLWLDLETACKSDDLSLSADYSLAIKSLQQLSFQIRCKTIEYFSEQILDRLEMLYGTVPIRISLEKCYPPIDGFTGSVSIQRNRNNPPFK</sequence>
<proteinExistence type="predicted"/>
<feature type="domain" description="Dihydroneopterin aldolase/epimerase" evidence="1">
    <location>
        <begin position="9"/>
        <end position="121"/>
    </location>
</feature>
<name>Q7VBM2_PROMA</name>
<evidence type="ECO:0000313" key="2">
    <source>
        <dbReference type="EMBL" id="AAQ00115.1"/>
    </source>
</evidence>
<keyword evidence="3" id="KW-1185">Reference proteome</keyword>
<dbReference type="SMART" id="SM00905">
    <property type="entry name" value="FolB"/>
    <property type="match status" value="1"/>
</dbReference>
<dbReference type="STRING" id="167539.Pro_1070"/>
<dbReference type="AlphaFoldDB" id="Q7VBM2"/>
<dbReference type="EnsemblBacteria" id="AAQ00115">
    <property type="protein sequence ID" value="AAQ00115"/>
    <property type="gene ID" value="Pro_1070"/>
</dbReference>
<reference evidence="2 3" key="1">
    <citation type="journal article" date="2003" name="Proc. Natl. Acad. Sci. U.S.A.">
        <title>Genome sequence of the cyanobacterium Prochlorococcus marinus SS120, a nearly minimal oxyphototrophic genome.</title>
        <authorList>
            <person name="Dufresne A."/>
            <person name="Salanoubat M."/>
            <person name="Partensky F."/>
            <person name="Artiguenave F."/>
            <person name="Axmann I.M."/>
            <person name="Barbe V."/>
            <person name="Duprat S."/>
            <person name="Galperin M.Y."/>
            <person name="Koonin E.V."/>
            <person name="Le Gall F."/>
            <person name="Makarova K.S."/>
            <person name="Ostrowski M."/>
            <person name="Oztas S."/>
            <person name="Robert C."/>
            <person name="Rogozin I.B."/>
            <person name="Scanlan D.J."/>
            <person name="Tandeau de Marsac N."/>
            <person name="Weissenbach J."/>
            <person name="Wincker P."/>
            <person name="Wolf Y.I."/>
            <person name="Hess W.R."/>
        </authorList>
    </citation>
    <scope>NUCLEOTIDE SEQUENCE [LARGE SCALE GENOMIC DNA]</scope>
    <source>
        <strain evidence="3">SARG / CCMP1375 / SS120</strain>
    </source>
</reference>
<evidence type="ECO:0000259" key="1">
    <source>
        <dbReference type="SMART" id="SM00905"/>
    </source>
</evidence>
<dbReference type="OrthoDB" id="9803748at2"/>
<dbReference type="GO" id="GO:0006760">
    <property type="term" value="P:folic acid-containing compound metabolic process"/>
    <property type="evidence" value="ECO:0007669"/>
    <property type="project" value="InterPro"/>
</dbReference>
<dbReference type="InterPro" id="IPR006157">
    <property type="entry name" value="FolB_dom"/>
</dbReference>
<dbReference type="KEGG" id="pma:Pro_1070"/>
<dbReference type="InterPro" id="IPR043133">
    <property type="entry name" value="GTP-CH-I_C/QueF"/>
</dbReference>
<dbReference type="GO" id="GO:0004150">
    <property type="term" value="F:dihydroneopterin aldolase activity"/>
    <property type="evidence" value="ECO:0007669"/>
    <property type="project" value="InterPro"/>
</dbReference>
<gene>
    <name evidence="2" type="primary">folB</name>
    <name evidence="2" type="ordered locus">Pro_1070</name>
</gene>
<organism evidence="2 3">
    <name type="scientific">Prochlorococcus marinus (strain SARG / CCMP1375 / SS120)</name>
    <dbReference type="NCBI Taxonomy" id="167539"/>
    <lineage>
        <taxon>Bacteria</taxon>
        <taxon>Bacillati</taxon>
        <taxon>Cyanobacteriota</taxon>
        <taxon>Cyanophyceae</taxon>
        <taxon>Synechococcales</taxon>
        <taxon>Prochlorococcaceae</taxon>
        <taxon>Prochlorococcus</taxon>
    </lineage>
</organism>
<protein>
    <submittedName>
        <fullName evidence="2">Dihydroneopterin aldolase</fullName>
    </submittedName>
</protein>
<dbReference type="RefSeq" id="WP_011125222.1">
    <property type="nucleotide sequence ID" value="NC_005042.1"/>
</dbReference>
<dbReference type="SUPFAM" id="SSF55620">
    <property type="entry name" value="Tetrahydrobiopterin biosynthesis enzymes-like"/>
    <property type="match status" value="1"/>
</dbReference>
<dbReference type="eggNOG" id="COG1539">
    <property type="taxonomic scope" value="Bacteria"/>
</dbReference>
<accession>Q7VBM2</accession>
<dbReference type="PATRIC" id="fig|167539.5.peg.1120"/>